<accession>A0AA96LT92</accession>
<dbReference type="AlphaFoldDB" id="A0AA96LT92"/>
<dbReference type="Pfam" id="PF09346">
    <property type="entry name" value="SMI1_KNR4"/>
    <property type="match status" value="1"/>
</dbReference>
<dbReference type="KEGG" id="proo:MJB10_12540"/>
<feature type="domain" description="Knr4/Smi1-like" evidence="1">
    <location>
        <begin position="12"/>
        <end position="150"/>
    </location>
</feature>
<dbReference type="EMBL" id="CP130319">
    <property type="protein sequence ID" value="WNR46876.1"/>
    <property type="molecule type" value="Genomic_DNA"/>
</dbReference>
<proteinExistence type="predicted"/>
<dbReference type="InterPro" id="IPR018958">
    <property type="entry name" value="Knr4/Smi1-like_dom"/>
</dbReference>
<dbReference type="Gene3D" id="3.40.1580.10">
    <property type="entry name" value="SMI1/KNR4-like"/>
    <property type="match status" value="1"/>
</dbReference>
<evidence type="ECO:0000313" key="2">
    <source>
        <dbReference type="EMBL" id="WNR46876.1"/>
    </source>
</evidence>
<gene>
    <name evidence="2" type="ORF">MJB10_12540</name>
</gene>
<protein>
    <submittedName>
        <fullName evidence="2">SMI1/KNR4 family protein</fullName>
    </submittedName>
</protein>
<evidence type="ECO:0000259" key="1">
    <source>
        <dbReference type="SMART" id="SM00860"/>
    </source>
</evidence>
<reference evidence="2" key="1">
    <citation type="submission" date="2022-02" db="EMBL/GenBank/DDBJ databases">
        <title>Paenibacillus sp. MBLB1832 Whole Genome Shotgun Sequencing.</title>
        <authorList>
            <person name="Hwang C.Y."/>
            <person name="Cho E.-S."/>
            <person name="Seo M.-J."/>
        </authorList>
    </citation>
    <scope>NUCLEOTIDE SEQUENCE</scope>
    <source>
        <strain evidence="2">MBLB1832</strain>
    </source>
</reference>
<dbReference type="InterPro" id="IPR037883">
    <property type="entry name" value="Knr4/Smi1-like_sf"/>
</dbReference>
<dbReference type="Proteomes" id="UP001304650">
    <property type="component" value="Chromosome"/>
</dbReference>
<keyword evidence="3" id="KW-1185">Reference proteome</keyword>
<organism evidence="2 3">
    <name type="scientific">Paenibacillus roseopurpureus</name>
    <dbReference type="NCBI Taxonomy" id="2918901"/>
    <lineage>
        <taxon>Bacteria</taxon>
        <taxon>Bacillati</taxon>
        <taxon>Bacillota</taxon>
        <taxon>Bacilli</taxon>
        <taxon>Bacillales</taxon>
        <taxon>Paenibacillaceae</taxon>
        <taxon>Paenibacillus</taxon>
    </lineage>
</organism>
<sequence>MWRIDHENKYKPLDLNIVGEVETTLGYKLPKSYIELLGIQNGGELQKNVIHCEKKTGTKSVCTGRFYPLEKVAINFQEHINIIEEQLAFSDHNRDIYQSYKMILPISVENHGYVCLDYRNSLTDPSVVYFYDEDLVDYYIASSFDDFLKK</sequence>
<evidence type="ECO:0000313" key="3">
    <source>
        <dbReference type="Proteomes" id="UP001304650"/>
    </source>
</evidence>
<dbReference type="RefSeq" id="WP_314805297.1">
    <property type="nucleotide sequence ID" value="NZ_CP130319.1"/>
</dbReference>
<name>A0AA96LT92_9BACL</name>
<dbReference type="SMART" id="SM00860">
    <property type="entry name" value="SMI1_KNR4"/>
    <property type="match status" value="1"/>
</dbReference>
<dbReference type="SUPFAM" id="SSF160631">
    <property type="entry name" value="SMI1/KNR4-like"/>
    <property type="match status" value="1"/>
</dbReference>